<reference evidence="1 2" key="1">
    <citation type="submission" date="2020-08" db="EMBL/GenBank/DDBJ databases">
        <title>Genomic Encyclopedia of Type Strains, Phase IV (KMG-IV): sequencing the most valuable type-strain genomes for metagenomic binning, comparative biology and taxonomic classification.</title>
        <authorList>
            <person name="Goeker M."/>
        </authorList>
    </citation>
    <scope>NUCLEOTIDE SEQUENCE [LARGE SCALE GENOMIC DNA]</scope>
    <source>
        <strain evidence="1 2">DSM 27939</strain>
    </source>
</reference>
<evidence type="ECO:0000313" key="1">
    <source>
        <dbReference type="EMBL" id="MBB5364356.1"/>
    </source>
</evidence>
<comment type="caution">
    <text evidence="1">The sequence shown here is derived from an EMBL/GenBank/DDBJ whole genome shotgun (WGS) entry which is preliminary data.</text>
</comment>
<evidence type="ECO:0000313" key="2">
    <source>
        <dbReference type="Proteomes" id="UP000552709"/>
    </source>
</evidence>
<proteinExistence type="predicted"/>
<dbReference type="Proteomes" id="UP000552709">
    <property type="component" value="Unassembled WGS sequence"/>
</dbReference>
<name>A0A7W8JW71_9DEIO</name>
<organism evidence="1 2">
    <name type="scientific">Deinococcus humi</name>
    <dbReference type="NCBI Taxonomy" id="662880"/>
    <lineage>
        <taxon>Bacteria</taxon>
        <taxon>Thermotogati</taxon>
        <taxon>Deinococcota</taxon>
        <taxon>Deinococci</taxon>
        <taxon>Deinococcales</taxon>
        <taxon>Deinococcaceae</taxon>
        <taxon>Deinococcus</taxon>
    </lineage>
</organism>
<protein>
    <submittedName>
        <fullName evidence="1">Uncharacterized protein</fullName>
    </submittedName>
</protein>
<accession>A0A7W8JW71</accession>
<gene>
    <name evidence="1" type="ORF">HNQ08_003468</name>
</gene>
<dbReference type="EMBL" id="JACHFL010000010">
    <property type="protein sequence ID" value="MBB5364356.1"/>
    <property type="molecule type" value="Genomic_DNA"/>
</dbReference>
<keyword evidence="2" id="KW-1185">Reference proteome</keyword>
<dbReference type="AlphaFoldDB" id="A0A7W8JW71"/>
<sequence>MGTINRVQPLASTRELAGGPFEREVRQVLASPKLAFRPSLPRKRTDDDE</sequence>